<keyword evidence="2" id="KW-0238">DNA-binding</keyword>
<proteinExistence type="predicted"/>
<keyword evidence="6" id="KW-1185">Reference proteome</keyword>
<dbReference type="PANTHER" id="PTHR46796">
    <property type="entry name" value="HTH-TYPE TRANSCRIPTIONAL ACTIVATOR RHAS-RELATED"/>
    <property type="match status" value="1"/>
</dbReference>
<dbReference type="InterPro" id="IPR003313">
    <property type="entry name" value="AraC-bd"/>
</dbReference>
<dbReference type="OrthoDB" id="9809338at2"/>
<dbReference type="InterPro" id="IPR037923">
    <property type="entry name" value="HTH-like"/>
</dbReference>
<dbReference type="EMBL" id="CP029343">
    <property type="protein sequence ID" value="AWL04820.1"/>
    <property type="molecule type" value="Genomic_DNA"/>
</dbReference>
<sequence>MDTENHDQAGPEPASKTDWVRYRPTGVQGVTLMRAHFTDYTFERHSHPEFGIGLTYRGVQTFNCQGSRQVSAPGNVIFLNPDQAHDGLRGKTDSYDYSMLYVDPAVMTVLRERAAGVPSASYFRDAVVHAPEAARQLHNAIEATGQAQEALRAESLLLKAFMGLLLRFGETPAAARAPALAGLARLNRVRDYIRAHAGNDISIAELAREAGVSRVYLSRAFERQFGVPPHVYLNAVRLANARQLLLSGMSLATVAVSAGFADQSHFTRRFKGAVGLSPGAWLRQMRGS</sequence>
<dbReference type="InterPro" id="IPR050204">
    <property type="entry name" value="AraC_XylS_family_regulators"/>
</dbReference>
<evidence type="ECO:0000256" key="1">
    <source>
        <dbReference type="ARBA" id="ARBA00023015"/>
    </source>
</evidence>
<dbReference type="InterPro" id="IPR018060">
    <property type="entry name" value="HTH_AraC"/>
</dbReference>
<evidence type="ECO:0000256" key="3">
    <source>
        <dbReference type="ARBA" id="ARBA00023163"/>
    </source>
</evidence>
<keyword evidence="3" id="KW-0804">Transcription</keyword>
<dbReference type="AlphaFoldDB" id="A0A2S2DHI6"/>
<dbReference type="PANTHER" id="PTHR46796:SF2">
    <property type="entry name" value="TRANSCRIPTIONAL REGULATORY PROTEIN"/>
    <property type="match status" value="1"/>
</dbReference>
<protein>
    <submittedName>
        <fullName evidence="5">AraC family transcriptional regulator</fullName>
    </submittedName>
</protein>
<dbReference type="InterPro" id="IPR009057">
    <property type="entry name" value="Homeodomain-like_sf"/>
</dbReference>
<keyword evidence="1" id="KW-0805">Transcription regulation</keyword>
<evidence type="ECO:0000259" key="4">
    <source>
        <dbReference type="PROSITE" id="PS01124"/>
    </source>
</evidence>
<name>A0A2S2DHI6_9BURK</name>
<evidence type="ECO:0000256" key="2">
    <source>
        <dbReference type="ARBA" id="ARBA00023125"/>
    </source>
</evidence>
<dbReference type="SMART" id="SM00342">
    <property type="entry name" value="HTH_ARAC"/>
    <property type="match status" value="1"/>
</dbReference>
<gene>
    <name evidence="5" type="ORF">DIR46_10545</name>
</gene>
<dbReference type="KEGG" id="mtim:DIR46_10545"/>
<dbReference type="Proteomes" id="UP000245820">
    <property type="component" value="Chromosome"/>
</dbReference>
<dbReference type="SUPFAM" id="SSF51215">
    <property type="entry name" value="Regulatory protein AraC"/>
    <property type="match status" value="1"/>
</dbReference>
<dbReference type="Pfam" id="PF02311">
    <property type="entry name" value="AraC_binding"/>
    <property type="match status" value="1"/>
</dbReference>
<dbReference type="SUPFAM" id="SSF46689">
    <property type="entry name" value="Homeodomain-like"/>
    <property type="match status" value="2"/>
</dbReference>
<dbReference type="Gene3D" id="1.10.10.60">
    <property type="entry name" value="Homeodomain-like"/>
    <property type="match status" value="2"/>
</dbReference>
<dbReference type="PROSITE" id="PS01124">
    <property type="entry name" value="HTH_ARAC_FAMILY_2"/>
    <property type="match status" value="1"/>
</dbReference>
<evidence type="ECO:0000313" key="5">
    <source>
        <dbReference type="EMBL" id="AWL04820.1"/>
    </source>
</evidence>
<reference evidence="5 6" key="1">
    <citation type="submission" date="2018-05" db="EMBL/GenBank/DDBJ databases">
        <title>Complete genome sequence of Massilia oculi sp. nov. CCUG 43427T (=DSM 26321T), the type strain of M. oculi, and comparison with genome sequences of other Massilia strains.</title>
        <authorList>
            <person name="Zhu B."/>
        </authorList>
    </citation>
    <scope>NUCLEOTIDE SEQUENCE [LARGE SCALE GENOMIC DNA]</scope>
    <source>
        <strain evidence="5 6">CCUG 43427</strain>
    </source>
</reference>
<dbReference type="RefSeq" id="WP_109345189.1">
    <property type="nucleotide sequence ID" value="NZ_CP029343.1"/>
</dbReference>
<dbReference type="GO" id="GO:0003700">
    <property type="term" value="F:DNA-binding transcription factor activity"/>
    <property type="evidence" value="ECO:0007669"/>
    <property type="project" value="InterPro"/>
</dbReference>
<accession>A0A2S2DHI6</accession>
<organism evidence="5 6">
    <name type="scientific">Massilia oculi</name>
    <dbReference type="NCBI Taxonomy" id="945844"/>
    <lineage>
        <taxon>Bacteria</taxon>
        <taxon>Pseudomonadati</taxon>
        <taxon>Pseudomonadota</taxon>
        <taxon>Betaproteobacteria</taxon>
        <taxon>Burkholderiales</taxon>
        <taxon>Oxalobacteraceae</taxon>
        <taxon>Telluria group</taxon>
        <taxon>Massilia</taxon>
    </lineage>
</organism>
<dbReference type="Pfam" id="PF12833">
    <property type="entry name" value="HTH_18"/>
    <property type="match status" value="1"/>
</dbReference>
<evidence type="ECO:0000313" key="6">
    <source>
        <dbReference type="Proteomes" id="UP000245820"/>
    </source>
</evidence>
<dbReference type="GO" id="GO:0043565">
    <property type="term" value="F:sequence-specific DNA binding"/>
    <property type="evidence" value="ECO:0007669"/>
    <property type="project" value="InterPro"/>
</dbReference>
<feature type="domain" description="HTH araC/xylS-type" evidence="4">
    <location>
        <begin position="187"/>
        <end position="284"/>
    </location>
</feature>